<dbReference type="EMBL" id="JBIRUI010000010">
    <property type="protein sequence ID" value="MFI1716532.1"/>
    <property type="molecule type" value="Genomic_DNA"/>
</dbReference>
<feature type="region of interest" description="Disordered" evidence="1">
    <location>
        <begin position="1"/>
        <end position="55"/>
    </location>
</feature>
<keyword evidence="2" id="KW-0812">Transmembrane</keyword>
<evidence type="ECO:0000256" key="2">
    <source>
        <dbReference type="SAM" id="Phobius"/>
    </source>
</evidence>
<feature type="transmembrane region" description="Helical" evidence="2">
    <location>
        <begin position="127"/>
        <end position="150"/>
    </location>
</feature>
<dbReference type="InterPro" id="IPR025509">
    <property type="entry name" value="DUF4396"/>
</dbReference>
<organism evidence="4 5">
    <name type="scientific">Streptomyces litmocidini</name>
    <dbReference type="NCBI Taxonomy" id="67318"/>
    <lineage>
        <taxon>Bacteria</taxon>
        <taxon>Bacillati</taxon>
        <taxon>Actinomycetota</taxon>
        <taxon>Actinomycetes</taxon>
        <taxon>Kitasatosporales</taxon>
        <taxon>Streptomycetaceae</taxon>
        <taxon>Streptomyces</taxon>
    </lineage>
</organism>
<feature type="domain" description="DUF4396" evidence="3">
    <location>
        <begin position="58"/>
        <end position="191"/>
    </location>
</feature>
<feature type="compositionally biased region" description="Basic and acidic residues" evidence="1">
    <location>
        <begin position="1"/>
        <end position="49"/>
    </location>
</feature>
<evidence type="ECO:0000256" key="1">
    <source>
        <dbReference type="SAM" id="MobiDB-lite"/>
    </source>
</evidence>
<feature type="transmembrane region" description="Helical" evidence="2">
    <location>
        <begin position="67"/>
        <end position="89"/>
    </location>
</feature>
<feature type="transmembrane region" description="Helical" evidence="2">
    <location>
        <begin position="162"/>
        <end position="181"/>
    </location>
</feature>
<comment type="caution">
    <text evidence="4">The sequence shown here is derived from an EMBL/GenBank/DDBJ whole genome shotgun (WGS) entry which is preliminary data.</text>
</comment>
<sequence>MEHEAHAHHGHEGHEGHEGHHGHQGHGGHEGHAGHAEHGNHAHHSDHAGHHTPGGTVSWSMAAQATLHCLTGCAIGEILGMIVGTAFGWGNLPTMVLAIVLAFFFGYALTLRGILKAGVDFGTAFKVALAADTLSIAVMEIIDNGVIALWPGAMDAHLDEPLFWIVLAISLGVAFVLTTPVNKWMIGRGKGHAVVHQYHH</sequence>
<keyword evidence="2" id="KW-1133">Transmembrane helix</keyword>
<gene>
    <name evidence="4" type="ORF">ACH407_23530</name>
</gene>
<keyword evidence="5" id="KW-1185">Reference proteome</keyword>
<dbReference type="Proteomes" id="UP001611339">
    <property type="component" value="Unassembled WGS sequence"/>
</dbReference>
<proteinExistence type="predicted"/>
<keyword evidence="2" id="KW-0472">Membrane</keyword>
<evidence type="ECO:0000313" key="4">
    <source>
        <dbReference type="EMBL" id="MFI1716532.1"/>
    </source>
</evidence>
<name>A0ABW7UDY1_9ACTN</name>
<feature type="transmembrane region" description="Helical" evidence="2">
    <location>
        <begin position="95"/>
        <end position="115"/>
    </location>
</feature>
<reference evidence="4 5" key="1">
    <citation type="submission" date="2024-10" db="EMBL/GenBank/DDBJ databases">
        <title>The Natural Products Discovery Center: Release of the First 8490 Sequenced Strains for Exploring Actinobacteria Biosynthetic Diversity.</title>
        <authorList>
            <person name="Kalkreuter E."/>
            <person name="Kautsar S.A."/>
            <person name="Yang D."/>
            <person name="Bader C.D."/>
            <person name="Teijaro C.N."/>
            <person name="Fluegel L."/>
            <person name="Davis C.M."/>
            <person name="Simpson J.R."/>
            <person name="Lauterbach L."/>
            <person name="Steele A.D."/>
            <person name="Gui C."/>
            <person name="Meng S."/>
            <person name="Li G."/>
            <person name="Viehrig K."/>
            <person name="Ye F."/>
            <person name="Su P."/>
            <person name="Kiefer A.F."/>
            <person name="Nichols A."/>
            <person name="Cepeda A.J."/>
            <person name="Yan W."/>
            <person name="Fan B."/>
            <person name="Jiang Y."/>
            <person name="Adhikari A."/>
            <person name="Zheng C.-J."/>
            <person name="Schuster L."/>
            <person name="Cowan T.M."/>
            <person name="Smanski M.J."/>
            <person name="Chevrette M.G."/>
            <person name="De Carvalho L.P.S."/>
            <person name="Shen B."/>
        </authorList>
    </citation>
    <scope>NUCLEOTIDE SEQUENCE [LARGE SCALE GENOMIC DNA]</scope>
    <source>
        <strain evidence="4 5">NPDC020602</strain>
    </source>
</reference>
<accession>A0ABW7UDY1</accession>
<evidence type="ECO:0000259" key="3">
    <source>
        <dbReference type="Pfam" id="PF14342"/>
    </source>
</evidence>
<dbReference type="Pfam" id="PF14342">
    <property type="entry name" value="DUF4396"/>
    <property type="match status" value="1"/>
</dbReference>
<evidence type="ECO:0000313" key="5">
    <source>
        <dbReference type="Proteomes" id="UP001611339"/>
    </source>
</evidence>
<dbReference type="RefSeq" id="WP_398710905.1">
    <property type="nucleotide sequence ID" value="NZ_JBIRUI010000010.1"/>
</dbReference>
<protein>
    <submittedName>
        <fullName evidence="4">DUF4396 domain-containing protein</fullName>
    </submittedName>
</protein>